<dbReference type="GO" id="GO:0005737">
    <property type="term" value="C:cytoplasm"/>
    <property type="evidence" value="ECO:0007669"/>
    <property type="project" value="TreeGrafter"/>
</dbReference>
<sequence length="269" mass="31079">MNDGYITISPHFDPNPNSFRTFTVTFFSTPITTTVTATPSVVRDWLHRVLRTHSCRRHKLVVGLGVQWNPFSSDHPPPAATLQLCIGRQCLIFQLLYVDAVPLSLRRFLEDPRNTFVGVWNHSDRDKLYSSHHELSVSRLVDARDVAAARYGLSRQLSMENLAQHFLGAGGVKKPERIGASAWDAYWLSPEQVQYACVDAYVSFELGKSMEVWDWDEYEDGVEFEYEDGVEFEDEDEYEDGVEFEDEDEYEDGVEFRVEFEDSDEYEDF</sequence>
<dbReference type="InterPro" id="IPR036397">
    <property type="entry name" value="RNaseH_sf"/>
</dbReference>
<dbReference type="Gene3D" id="3.30.420.10">
    <property type="entry name" value="Ribonuclease H-like superfamily/Ribonuclease H"/>
    <property type="match status" value="1"/>
</dbReference>
<gene>
    <name evidence="4" type="ORF">HRI_004899800</name>
</gene>
<name>A0A9W7JBH0_HIBTR</name>
<dbReference type="AlphaFoldDB" id="A0A9W7JBH0"/>
<dbReference type="OrthoDB" id="10261556at2759"/>
<feature type="domain" description="3'-5' exonuclease" evidence="3">
    <location>
        <begin position="33"/>
        <end position="215"/>
    </location>
</feature>
<evidence type="ECO:0000256" key="2">
    <source>
        <dbReference type="ARBA" id="ARBA00022801"/>
    </source>
</evidence>
<dbReference type="InterPro" id="IPR051132">
    <property type="entry name" value="3-5_Exonuclease_domain"/>
</dbReference>
<proteinExistence type="predicted"/>
<evidence type="ECO:0000313" key="4">
    <source>
        <dbReference type="EMBL" id="GMJ12306.1"/>
    </source>
</evidence>
<dbReference type="SMART" id="SM00474">
    <property type="entry name" value="35EXOc"/>
    <property type="match status" value="1"/>
</dbReference>
<accession>A0A9W7JBH0</accession>
<reference evidence="4" key="1">
    <citation type="submission" date="2023-05" db="EMBL/GenBank/DDBJ databases">
        <title>Genome and transcriptome analyses reveal genes involved in the formation of fine ridges on petal epidermal cells in Hibiscus trionum.</title>
        <authorList>
            <person name="Koshimizu S."/>
            <person name="Masuda S."/>
            <person name="Ishii T."/>
            <person name="Shirasu K."/>
            <person name="Hoshino A."/>
            <person name="Arita M."/>
        </authorList>
    </citation>
    <scope>NUCLEOTIDE SEQUENCE</scope>
    <source>
        <strain evidence="4">Hamamatsu line</strain>
    </source>
</reference>
<dbReference type="GO" id="GO:0008408">
    <property type="term" value="F:3'-5' exonuclease activity"/>
    <property type="evidence" value="ECO:0007669"/>
    <property type="project" value="InterPro"/>
</dbReference>
<dbReference type="InterPro" id="IPR012337">
    <property type="entry name" value="RNaseH-like_sf"/>
</dbReference>
<dbReference type="PANTHER" id="PTHR13620:SF59">
    <property type="entry name" value="POLYNUCLEOTIDYL TRANSFERASE, RIBONUCLEASE H-LIKE SUPERFAMILY PROTEIN"/>
    <property type="match status" value="1"/>
</dbReference>
<dbReference type="Proteomes" id="UP001165190">
    <property type="component" value="Unassembled WGS sequence"/>
</dbReference>
<organism evidence="4 5">
    <name type="scientific">Hibiscus trionum</name>
    <name type="common">Flower of an hour</name>
    <dbReference type="NCBI Taxonomy" id="183268"/>
    <lineage>
        <taxon>Eukaryota</taxon>
        <taxon>Viridiplantae</taxon>
        <taxon>Streptophyta</taxon>
        <taxon>Embryophyta</taxon>
        <taxon>Tracheophyta</taxon>
        <taxon>Spermatophyta</taxon>
        <taxon>Magnoliopsida</taxon>
        <taxon>eudicotyledons</taxon>
        <taxon>Gunneridae</taxon>
        <taxon>Pentapetalae</taxon>
        <taxon>rosids</taxon>
        <taxon>malvids</taxon>
        <taxon>Malvales</taxon>
        <taxon>Malvaceae</taxon>
        <taxon>Malvoideae</taxon>
        <taxon>Hibiscus</taxon>
    </lineage>
</organism>
<dbReference type="PANTHER" id="PTHR13620">
    <property type="entry name" value="3-5 EXONUCLEASE"/>
    <property type="match status" value="1"/>
</dbReference>
<dbReference type="CDD" id="cd06141">
    <property type="entry name" value="WRN_exo"/>
    <property type="match status" value="1"/>
</dbReference>
<comment type="caution">
    <text evidence="4">The sequence shown here is derived from an EMBL/GenBank/DDBJ whole genome shotgun (WGS) entry which is preliminary data.</text>
</comment>
<keyword evidence="2" id="KW-0378">Hydrolase</keyword>
<keyword evidence="5" id="KW-1185">Reference proteome</keyword>
<evidence type="ECO:0000313" key="5">
    <source>
        <dbReference type="Proteomes" id="UP001165190"/>
    </source>
</evidence>
<evidence type="ECO:0000259" key="3">
    <source>
        <dbReference type="SMART" id="SM00474"/>
    </source>
</evidence>
<dbReference type="InterPro" id="IPR002562">
    <property type="entry name" value="3'-5'_exonuclease_dom"/>
</dbReference>
<dbReference type="GO" id="GO:0006139">
    <property type="term" value="P:nucleobase-containing compound metabolic process"/>
    <property type="evidence" value="ECO:0007669"/>
    <property type="project" value="InterPro"/>
</dbReference>
<dbReference type="Pfam" id="PF01612">
    <property type="entry name" value="DNA_pol_A_exo1"/>
    <property type="match status" value="1"/>
</dbReference>
<dbReference type="GO" id="GO:0005634">
    <property type="term" value="C:nucleus"/>
    <property type="evidence" value="ECO:0007669"/>
    <property type="project" value="TreeGrafter"/>
</dbReference>
<dbReference type="GO" id="GO:0003676">
    <property type="term" value="F:nucleic acid binding"/>
    <property type="evidence" value="ECO:0007669"/>
    <property type="project" value="InterPro"/>
</dbReference>
<dbReference type="EMBL" id="BSYR01000063">
    <property type="protein sequence ID" value="GMJ12306.1"/>
    <property type="molecule type" value="Genomic_DNA"/>
</dbReference>
<evidence type="ECO:0000256" key="1">
    <source>
        <dbReference type="ARBA" id="ARBA00022722"/>
    </source>
</evidence>
<keyword evidence="1" id="KW-0540">Nuclease</keyword>
<protein>
    <recommendedName>
        <fullName evidence="3">3'-5' exonuclease domain-containing protein</fullName>
    </recommendedName>
</protein>
<dbReference type="SUPFAM" id="SSF53098">
    <property type="entry name" value="Ribonuclease H-like"/>
    <property type="match status" value="1"/>
</dbReference>